<reference evidence="2 3" key="1">
    <citation type="submission" date="2022-05" db="EMBL/GenBank/DDBJ databases">
        <authorList>
            <consortium name="Genoscope - CEA"/>
            <person name="William W."/>
        </authorList>
    </citation>
    <scope>NUCLEOTIDE SEQUENCE [LARGE SCALE GENOMIC DNA]</scope>
</reference>
<feature type="non-terminal residue" evidence="2">
    <location>
        <position position="1"/>
    </location>
</feature>
<keyword evidence="1" id="KW-0472">Membrane</keyword>
<dbReference type="Proteomes" id="UP001159428">
    <property type="component" value="Unassembled WGS sequence"/>
</dbReference>
<comment type="caution">
    <text evidence="2">The sequence shown here is derived from an EMBL/GenBank/DDBJ whole genome shotgun (WGS) entry which is preliminary data.</text>
</comment>
<organism evidence="2 3">
    <name type="scientific">Pocillopora meandrina</name>
    <dbReference type="NCBI Taxonomy" id="46732"/>
    <lineage>
        <taxon>Eukaryota</taxon>
        <taxon>Metazoa</taxon>
        <taxon>Cnidaria</taxon>
        <taxon>Anthozoa</taxon>
        <taxon>Hexacorallia</taxon>
        <taxon>Scleractinia</taxon>
        <taxon>Astrocoeniina</taxon>
        <taxon>Pocilloporidae</taxon>
        <taxon>Pocillopora</taxon>
    </lineage>
</organism>
<evidence type="ECO:0000313" key="3">
    <source>
        <dbReference type="Proteomes" id="UP001159428"/>
    </source>
</evidence>
<dbReference type="AlphaFoldDB" id="A0AAU9Y0N2"/>
<proteinExistence type="predicted"/>
<feature type="transmembrane region" description="Helical" evidence="1">
    <location>
        <begin position="24"/>
        <end position="41"/>
    </location>
</feature>
<name>A0AAU9Y0N2_9CNID</name>
<protein>
    <submittedName>
        <fullName evidence="2">Uncharacterized protein</fullName>
    </submittedName>
</protein>
<feature type="transmembrane region" description="Helical" evidence="1">
    <location>
        <begin position="242"/>
        <end position="258"/>
    </location>
</feature>
<dbReference type="EMBL" id="CALNXJ010000095">
    <property type="protein sequence ID" value="CAH3163684.1"/>
    <property type="molecule type" value="Genomic_DNA"/>
</dbReference>
<accession>A0AAU9Y0N2</accession>
<evidence type="ECO:0000256" key="1">
    <source>
        <dbReference type="SAM" id="Phobius"/>
    </source>
</evidence>
<keyword evidence="1" id="KW-1133">Transmembrane helix</keyword>
<sequence length="260" mass="28381">HPAACFVYAQRTRVGHSEIEQPKMIFLIPFAATFVLVFVVGNQAALPDVGKCTFMEYYCKARNCETDFFIERRKDPKGSCSVHHDEMLNCATNTLNSCSDANLPSSVLKVQIEQNFGVDLLCSKGAVDTPANIFGKLLPTLPCSGSFNNESSACVKNYHEQFIANASDPALCKGQADAKKCLKNLMKSDCSFPSQIQEIFDLSLSDHNPFCTNKRDPGATGNEICDDVVVNTRDSSAGRISSALKALVLSFLLALFLANM</sequence>
<keyword evidence="3" id="KW-1185">Reference proteome</keyword>
<evidence type="ECO:0000313" key="2">
    <source>
        <dbReference type="EMBL" id="CAH3163684.1"/>
    </source>
</evidence>
<gene>
    <name evidence="2" type="ORF">PMEA_00035683</name>
</gene>
<keyword evidence="1" id="KW-0812">Transmembrane</keyword>